<evidence type="ECO:0008006" key="14">
    <source>
        <dbReference type="Google" id="ProtNLM"/>
    </source>
</evidence>
<feature type="region of interest" description="Disordered" evidence="8">
    <location>
        <begin position="1962"/>
        <end position="1991"/>
    </location>
</feature>
<feature type="domain" description="RanBD1" evidence="9">
    <location>
        <begin position="1996"/>
        <end position="2122"/>
    </location>
</feature>
<dbReference type="InterPro" id="IPR011993">
    <property type="entry name" value="PH-like_dom_sf"/>
</dbReference>
<feature type="repeat" description="TPR" evidence="6">
    <location>
        <begin position="60"/>
        <end position="93"/>
    </location>
</feature>
<evidence type="ECO:0000256" key="1">
    <source>
        <dbReference type="ARBA" id="ARBA00022553"/>
    </source>
</evidence>
<dbReference type="GO" id="GO:0005643">
    <property type="term" value="C:nuclear pore"/>
    <property type="evidence" value="ECO:0007669"/>
    <property type="project" value="TreeGrafter"/>
</dbReference>
<dbReference type="Pfam" id="PF00638">
    <property type="entry name" value="Ran_BP1"/>
    <property type="match status" value="4"/>
</dbReference>
<dbReference type="PROSITE" id="PS50229">
    <property type="entry name" value="WH1"/>
    <property type="match status" value="1"/>
</dbReference>
<dbReference type="PROSITE" id="PS50196">
    <property type="entry name" value="RANBD1"/>
    <property type="match status" value="4"/>
</dbReference>
<name>A0A9P0JXQ6_ACAOB</name>
<dbReference type="SUPFAM" id="SSF90209">
    <property type="entry name" value="Ran binding protein zinc finger-like"/>
    <property type="match status" value="2"/>
</dbReference>
<evidence type="ECO:0000313" key="13">
    <source>
        <dbReference type="Proteomes" id="UP001152888"/>
    </source>
</evidence>
<keyword evidence="3 5" id="KW-0863">Zinc-finger</keyword>
<keyword evidence="1" id="KW-0597">Phosphoprotein</keyword>
<comment type="caution">
    <text evidence="12">The sequence shown here is derived from an EMBL/GenBank/DDBJ whole genome shotgun (WGS) entry which is preliminary data.</text>
</comment>
<feature type="region of interest" description="Disordered" evidence="8">
    <location>
        <begin position="789"/>
        <end position="811"/>
    </location>
</feature>
<feature type="compositionally biased region" description="Polar residues" evidence="8">
    <location>
        <begin position="1247"/>
        <end position="1257"/>
    </location>
</feature>
<dbReference type="SUPFAM" id="SSF50729">
    <property type="entry name" value="PH domain-like"/>
    <property type="match status" value="5"/>
</dbReference>
<dbReference type="InterPro" id="IPR045255">
    <property type="entry name" value="RanBP1-like"/>
</dbReference>
<dbReference type="SMART" id="SM00547">
    <property type="entry name" value="ZnF_RBZ"/>
    <property type="match status" value="2"/>
</dbReference>
<dbReference type="PANTHER" id="PTHR23138:SF87">
    <property type="entry name" value="E3 SUMO-PROTEIN LIGASE RANBP2"/>
    <property type="match status" value="1"/>
</dbReference>
<evidence type="ECO:0000259" key="11">
    <source>
        <dbReference type="PROSITE" id="PS50229"/>
    </source>
</evidence>
<dbReference type="SMART" id="SM00028">
    <property type="entry name" value="TPR"/>
    <property type="match status" value="1"/>
</dbReference>
<evidence type="ECO:0000256" key="4">
    <source>
        <dbReference type="ARBA" id="ARBA00022833"/>
    </source>
</evidence>
<keyword evidence="6" id="KW-0802">TPR repeat</keyword>
<dbReference type="PROSITE" id="PS50005">
    <property type="entry name" value="TPR"/>
    <property type="match status" value="1"/>
</dbReference>
<evidence type="ECO:0000256" key="5">
    <source>
        <dbReference type="PROSITE-ProRule" id="PRU00322"/>
    </source>
</evidence>
<feature type="region of interest" description="Disordered" evidence="8">
    <location>
        <begin position="1240"/>
        <end position="1278"/>
    </location>
</feature>
<proteinExistence type="predicted"/>
<feature type="coiled-coil region" evidence="7">
    <location>
        <begin position="915"/>
        <end position="952"/>
    </location>
</feature>
<dbReference type="InterPro" id="IPR001876">
    <property type="entry name" value="Znf_RanBP2"/>
</dbReference>
<reference evidence="12" key="1">
    <citation type="submission" date="2022-03" db="EMBL/GenBank/DDBJ databases">
        <authorList>
            <person name="Sayadi A."/>
        </authorList>
    </citation>
    <scope>NUCLEOTIDE SEQUENCE</scope>
</reference>
<organism evidence="12 13">
    <name type="scientific">Acanthoscelides obtectus</name>
    <name type="common">Bean weevil</name>
    <name type="synonym">Bruchus obtectus</name>
    <dbReference type="NCBI Taxonomy" id="200917"/>
    <lineage>
        <taxon>Eukaryota</taxon>
        <taxon>Metazoa</taxon>
        <taxon>Ecdysozoa</taxon>
        <taxon>Arthropoda</taxon>
        <taxon>Hexapoda</taxon>
        <taxon>Insecta</taxon>
        <taxon>Pterygota</taxon>
        <taxon>Neoptera</taxon>
        <taxon>Endopterygota</taxon>
        <taxon>Coleoptera</taxon>
        <taxon>Polyphaga</taxon>
        <taxon>Cucujiformia</taxon>
        <taxon>Chrysomeloidea</taxon>
        <taxon>Chrysomelidae</taxon>
        <taxon>Bruchinae</taxon>
        <taxon>Bruchini</taxon>
        <taxon>Acanthoscelides</taxon>
    </lineage>
</organism>
<dbReference type="InterPro" id="IPR011990">
    <property type="entry name" value="TPR-like_helical_dom_sf"/>
</dbReference>
<feature type="domain" description="WH1" evidence="11">
    <location>
        <begin position="1573"/>
        <end position="1692"/>
    </location>
</feature>
<feature type="region of interest" description="Disordered" evidence="8">
    <location>
        <begin position="1805"/>
        <end position="1824"/>
    </location>
</feature>
<dbReference type="GO" id="GO:0008270">
    <property type="term" value="F:zinc ion binding"/>
    <property type="evidence" value="ECO:0007669"/>
    <property type="project" value="UniProtKB-KW"/>
</dbReference>
<keyword evidence="4" id="KW-0862">Zinc</keyword>
<dbReference type="EMBL" id="CAKOFQ010006701">
    <property type="protein sequence ID" value="CAH1962370.1"/>
    <property type="molecule type" value="Genomic_DNA"/>
</dbReference>
<evidence type="ECO:0000256" key="8">
    <source>
        <dbReference type="SAM" id="MobiDB-lite"/>
    </source>
</evidence>
<keyword evidence="2" id="KW-0479">Metal-binding</keyword>
<dbReference type="PANTHER" id="PTHR23138">
    <property type="entry name" value="RAN BINDING PROTEIN"/>
    <property type="match status" value="1"/>
</dbReference>
<feature type="compositionally biased region" description="Basic and acidic residues" evidence="8">
    <location>
        <begin position="2662"/>
        <end position="2671"/>
    </location>
</feature>
<dbReference type="SMART" id="SM00160">
    <property type="entry name" value="RanBD"/>
    <property type="match status" value="4"/>
</dbReference>
<evidence type="ECO:0000256" key="2">
    <source>
        <dbReference type="ARBA" id="ARBA00022723"/>
    </source>
</evidence>
<keyword evidence="13" id="KW-1185">Reference proteome</keyword>
<feature type="compositionally biased region" description="Polar residues" evidence="8">
    <location>
        <begin position="818"/>
        <end position="836"/>
    </location>
</feature>
<feature type="compositionally biased region" description="Acidic residues" evidence="8">
    <location>
        <begin position="1978"/>
        <end position="1991"/>
    </location>
</feature>
<feature type="region of interest" description="Disordered" evidence="8">
    <location>
        <begin position="2660"/>
        <end position="2699"/>
    </location>
</feature>
<evidence type="ECO:0000256" key="7">
    <source>
        <dbReference type="SAM" id="Coils"/>
    </source>
</evidence>
<feature type="domain" description="RanBD1" evidence="9">
    <location>
        <begin position="1267"/>
        <end position="1405"/>
    </location>
</feature>
<evidence type="ECO:0000313" key="12">
    <source>
        <dbReference type="EMBL" id="CAH1962370.1"/>
    </source>
</evidence>
<feature type="domain" description="RanBP2-type" evidence="10">
    <location>
        <begin position="1830"/>
        <end position="1859"/>
    </location>
</feature>
<accession>A0A9P0JXQ6</accession>
<dbReference type="Proteomes" id="UP001152888">
    <property type="component" value="Unassembled WGS sequence"/>
</dbReference>
<evidence type="ECO:0000259" key="9">
    <source>
        <dbReference type="PROSITE" id="PS50196"/>
    </source>
</evidence>
<dbReference type="GO" id="GO:0005737">
    <property type="term" value="C:cytoplasm"/>
    <property type="evidence" value="ECO:0007669"/>
    <property type="project" value="TreeGrafter"/>
</dbReference>
<keyword evidence="7" id="KW-0175">Coiled coil</keyword>
<feature type="region of interest" description="Disordered" evidence="8">
    <location>
        <begin position="817"/>
        <end position="836"/>
    </location>
</feature>
<dbReference type="FunFam" id="2.30.29.30:FF:000018">
    <property type="entry name" value="E3 SUMO-protein ligase RanBP2"/>
    <property type="match status" value="4"/>
</dbReference>
<dbReference type="InterPro" id="IPR019734">
    <property type="entry name" value="TPR_rpt"/>
</dbReference>
<dbReference type="OrthoDB" id="2357150at2759"/>
<evidence type="ECO:0000256" key="3">
    <source>
        <dbReference type="ARBA" id="ARBA00022771"/>
    </source>
</evidence>
<feature type="domain" description="RanBP2-type" evidence="10">
    <location>
        <begin position="1721"/>
        <end position="1750"/>
    </location>
</feature>
<dbReference type="SUPFAM" id="SSF48452">
    <property type="entry name" value="TPR-like"/>
    <property type="match status" value="1"/>
</dbReference>
<feature type="domain" description="RanBD1" evidence="9">
    <location>
        <begin position="2698"/>
        <end position="2834"/>
    </location>
</feature>
<dbReference type="InterPro" id="IPR036443">
    <property type="entry name" value="Znf_RanBP2_sf"/>
</dbReference>
<feature type="domain" description="RanBD1" evidence="9">
    <location>
        <begin position="1558"/>
        <end position="1694"/>
    </location>
</feature>
<dbReference type="Pfam" id="PF00641">
    <property type="entry name" value="Zn_ribbon_RanBP"/>
    <property type="match status" value="2"/>
</dbReference>
<sequence>MFKTKLEVDKHVDNCLKKVNGETERNLRSFSFAKLYYNVGDCEHAIRYILSYLSVKPKSAEAYQLLGKCYEKQGKNYEALEAYKNSVQIDSKNKSLILKGKSEATSKMFTYKSTNTPDKSKNFFLVCELLASADEEMNQQSAKCYLSLAQTIDPYNPVVYQLKEKLITTESKDPEQETQLLMKELENRPLDVNLRCKILKLFILHNKIKEAYKHITDIEQKNLDIFNNITWYETVAEVLLKYQRSVTQLNWEYWFLSVSVLDRLAALSLDDHNDTSKNTIECITAVFNFDQMLSKASQNLKDCPDQHLVSEFLNHYRAQLYFHVATSIFKLAKIDVIPFKQASNITLPVLFAAYHSYPIDLQSMWFLHLPENSRQLVLKWHKDSSFRCSQTGHVLLEAFKDRKSAVLEKASQYSMGSWREQVFKRVFIQRDQQMKMSTSCFVSSDQPLEPVIRLPNNEDILRYDETAQLVYPDSLHHYIWIALNTKLSDFHVKGFDGLQYTVKNLVNCAAETLNILDIQAFIYCATLCTKLGIDNNIMHFNKNKPRVLPAAITDTLGSVNQSKFIKAAYKMHKNEQGSDASEVRLALINGIEVVRCVGHHGLDVKVLVNLGTLFEERSKNLTKQSEIEANSARADLYWRTALPLLEKIKNSQIIVYPNNRLFEYKNKEMSVPEAVSYIEQGKLFTGAQLMKKKEYDRALEVFAHLKDPYASFYQAQIYKHMADEKTNQSKENVTSEMRSQHIILLSKARDCLYLTLDRLRDPSVDRSHPLNAQLGTEIEKIERLLSRIDPDNSHDYDGTSDDNDSDNSVGEHYLSAAGYTNQPSFQNSTQYSSKHDQMNITSTPMKLHIPRQEARPSPERLDAQIRQLMSSSILEQNKILTSSHRNLLEELRSFKGAVNNLTAMVEDLKHMKRGFEEIKKSVDELKHSVDHLQNVDDMVQEIKKEINELKKDHPKPSQLSEEDLYVLDSDYGLDYNINSNLNSGYTAPTLPNVYPNYPAARLPNPGNLAAGYGAPGFYPGLYPGLPYGYGGLGLPQMPQLPQPGTLPGTLPFGSESQVPGIPGAPAVPAVPVSYAQAMMAQSALSQQSLPSTSLGVGLLTGQSLTQQAPSTPMPAKTTPQATSKEYPVNVVITTSDPLPSSKTLTTSQPVLSVTIPPHHIKGSVVASQSMSQPHSYQIPMPITGITSMAPSILSKPPPVVTTQSLLFNVAPPIFSAVSPNKTPSKDVSLGLRIEKSLNESFNKEKSNTSLKSNTSATSDEEHDPCPDFKPIVPLPDEVPVNTGEENETEMFCERAKLLRHVVVNDNAEWKERGVGLLKILRNDATGKIRILMRREQVHKICANHFITKDMQLQPMPNNDRVYIWAAHDYADETMVLEKFCVRFKLPEEAKKFYNAFEAAKKLLDKPSVSIISKTAEQVKESAKGPTTSTPETKRAIETTPVQKPAVQKSAETAAQKPAVSAPASTLGGFVFSSTPTFKPKVTETVTPVQTQETTPNKATPFTSFTFGKIAGTPVASTFTTLATEAQTFSPLIISQEKGKDKQENDDDSHAEEFVPTAEFKPVVALPELVEVVTGEENCQVLFEARAKLFRYDTSGEQHEWKERGIGTIKVLKDDTSIRLLMRRDQVHKVCCNHTVLKNMLFKMNSTIPKAVVWSAQDFSEGVLAPETFTVRFKTEEQASNFLQTLQTAQTSLNEDNKISGKHHKAEARTRTTSWGDKFKPVKGSWECKNCYVVNEGSSNTCMACETSKSGSSVKKSEESGPVFSFGVTPTTKSKPLFGVETTDAMKEETKGLDLSTSGQKYAFGTPAAKTEESKTASSGTGGFGEAFKPKPGSWECKMCLVRNNADVLYCASCEAPKDDTVPKKSDATSSSMKGVNLDTPGLKFTFGIPPGTGASAPTTPQSPQVTFSLHGKTETTQTPPVAKPASIFKASGGTISFKTPQPEAGQEAADGKFIYGSPRQHAFEFKPRSPRRASAGQGDEESDGGSGLEEEEDNIYFKPVIPLPDKVEVKTGEEDEEVLFSQRAKLFRFVGDEWKERGLGDIKILRNKASGKLRVVMRRDQVLKICLNHMLTKDVEYLPKDEKTWLFHAADFSEGELACEQFCVRFKTPEVAEEFKKAVADALDGCDLGKTPVVVSSQDDSDEVKIVSETKVTPEEEKEAIRLGLPPKFFSYKQLPDCTCEQCKKDDEYMKSATNASLVMTPKTTKTVYFSASSTPSLASSEAGSVFATPELASVAKSPQPGGDSLKNLLLKPPIFGTPKEAGDGATPKTGSNSAKSTFSFARATAPATSASLFSPAATTAAITSSGDTSYGAKTTTGGLFGISTNIFGTPTSNTEPTIKSATAITTGLFSSIGISASDPSTPKSPATTGSLFSSSGSIFGSSAPGANTNTPKSTGTTGSLFSSSGSIFGATRSTESGTPKSATTTGSLFGSPASIFNNAAAKTTTTAGSLFGSPASIFSNTQSATTTNTTSTTAASIFSSNTSIFGGNTTSTPSVFGGSSNTTPVFGGAAPVFGSSGSTALFGSGKSNIFGGSTPASTASATPVFGGASTTTVFGSSSLSAAATTTSTTPSNTSIFGSNTITTSANLSFDSLVPKEGQTTHLKEDDEVVLKCDSSISFASLAANTSSDAQPAFSAKTESSGKNAFAFLGAGAPVFGAKTPARKEEADKSKNGSGGDSGDEAAGGNAEDANEENYDPHYEPIVPLPDQIVVSTGEEEEIPVFNEKAKLYRFDAKTDEWKERGVGHFKVLHHPINGTYRLLLRRDVVHKIVLNQRITPSLEFMPMTASDRAWMWAGYNYVENESNFEELAVKFKNVELAKQFYDVIQDVISKCNKSSAECSVEEVIGEDPLESRDNTEYEEEDYDEDDRSVMFTKQCTLSEQLSNNTWQKVCTGELQVYYDPELYAAKISVGDENGEVASNTLIAVNTLMIINKNECTWRAVEWAGDMTWRTLKATFENEDAAQEFHSNYLEGLNYARQVGIIDGVPHEQDPDTETED</sequence>
<dbReference type="GO" id="GO:0005096">
    <property type="term" value="F:GTPase activator activity"/>
    <property type="evidence" value="ECO:0007669"/>
    <property type="project" value="TreeGrafter"/>
</dbReference>
<dbReference type="Gene3D" id="1.25.40.10">
    <property type="entry name" value="Tetratricopeptide repeat domain"/>
    <property type="match status" value="1"/>
</dbReference>
<dbReference type="InterPro" id="IPR000697">
    <property type="entry name" value="WH1/EVH1_dom"/>
</dbReference>
<protein>
    <recommendedName>
        <fullName evidence="14">E3 SUMO-protein ligase RanBP2</fullName>
    </recommendedName>
</protein>
<dbReference type="InterPro" id="IPR000156">
    <property type="entry name" value="Ran_bind_dom"/>
</dbReference>
<dbReference type="Gene3D" id="2.30.29.30">
    <property type="entry name" value="Pleckstrin-homology domain (PH domain)/Phosphotyrosine-binding domain (PTB)"/>
    <property type="match status" value="5"/>
</dbReference>
<gene>
    <name evidence="12" type="ORF">ACAOBT_LOCUS4648</name>
</gene>
<dbReference type="PROSITE" id="PS50199">
    <property type="entry name" value="ZF_RANBP2_2"/>
    <property type="match status" value="2"/>
</dbReference>
<dbReference type="PROSITE" id="PS01358">
    <property type="entry name" value="ZF_RANBP2_1"/>
    <property type="match status" value="2"/>
</dbReference>
<evidence type="ECO:0000256" key="6">
    <source>
        <dbReference type="PROSITE-ProRule" id="PRU00339"/>
    </source>
</evidence>
<evidence type="ECO:0000259" key="10">
    <source>
        <dbReference type="PROSITE" id="PS50199"/>
    </source>
</evidence>
<dbReference type="Gene3D" id="4.10.1060.10">
    <property type="entry name" value="Zinc finger, RanBP2-type"/>
    <property type="match status" value="2"/>
</dbReference>
<dbReference type="FunFam" id="4.10.1060.10:FF:000003">
    <property type="entry name" value="E3 SUMO-protein ligase RanBP2"/>
    <property type="match status" value="1"/>
</dbReference>
<feature type="region of interest" description="Disordered" evidence="8">
    <location>
        <begin position="1416"/>
        <end position="1458"/>
    </location>
</feature>